<dbReference type="AlphaFoldDB" id="A0AAD6L976"/>
<comment type="caution">
    <text evidence="1">The sequence shown here is derived from an EMBL/GenBank/DDBJ whole genome shotgun (WGS) entry which is preliminary data.</text>
</comment>
<sequence>MSRGLKENWRSLHHSNMGPNICCSQWQPSFPYLLPLHPKPSIFSAEIVAVVRLSQPDKFFSLILIPEGYQIELRAIYPIEHLHAPSLVN</sequence>
<dbReference type="Proteomes" id="UP001164929">
    <property type="component" value="Chromosome 19"/>
</dbReference>
<reference evidence="1" key="1">
    <citation type="journal article" date="2023" name="Mol. Ecol. Resour.">
        <title>Chromosome-level genome assembly of a triploid poplar Populus alba 'Berolinensis'.</title>
        <authorList>
            <person name="Chen S."/>
            <person name="Yu Y."/>
            <person name="Wang X."/>
            <person name="Wang S."/>
            <person name="Zhang T."/>
            <person name="Zhou Y."/>
            <person name="He R."/>
            <person name="Meng N."/>
            <person name="Wang Y."/>
            <person name="Liu W."/>
            <person name="Liu Z."/>
            <person name="Liu J."/>
            <person name="Guo Q."/>
            <person name="Huang H."/>
            <person name="Sederoff R.R."/>
            <person name="Wang G."/>
            <person name="Qu G."/>
            <person name="Chen S."/>
        </authorList>
    </citation>
    <scope>NUCLEOTIDE SEQUENCE</scope>
    <source>
        <strain evidence="1">SC-2020</strain>
    </source>
</reference>
<name>A0AAD6L976_9ROSI</name>
<protein>
    <submittedName>
        <fullName evidence="1">Uncharacterized protein</fullName>
    </submittedName>
</protein>
<proteinExistence type="predicted"/>
<accession>A0AAD6L976</accession>
<evidence type="ECO:0000313" key="1">
    <source>
        <dbReference type="EMBL" id="KAJ6951872.1"/>
    </source>
</evidence>
<dbReference type="EMBL" id="JAQIZT010000019">
    <property type="protein sequence ID" value="KAJ6951872.1"/>
    <property type="molecule type" value="Genomic_DNA"/>
</dbReference>
<organism evidence="1 2">
    <name type="scientific">Populus alba x Populus x berolinensis</name>
    <dbReference type="NCBI Taxonomy" id="444605"/>
    <lineage>
        <taxon>Eukaryota</taxon>
        <taxon>Viridiplantae</taxon>
        <taxon>Streptophyta</taxon>
        <taxon>Embryophyta</taxon>
        <taxon>Tracheophyta</taxon>
        <taxon>Spermatophyta</taxon>
        <taxon>Magnoliopsida</taxon>
        <taxon>eudicotyledons</taxon>
        <taxon>Gunneridae</taxon>
        <taxon>Pentapetalae</taxon>
        <taxon>rosids</taxon>
        <taxon>fabids</taxon>
        <taxon>Malpighiales</taxon>
        <taxon>Salicaceae</taxon>
        <taxon>Saliceae</taxon>
        <taxon>Populus</taxon>
    </lineage>
</organism>
<evidence type="ECO:0000313" key="2">
    <source>
        <dbReference type="Proteomes" id="UP001164929"/>
    </source>
</evidence>
<keyword evidence="2" id="KW-1185">Reference proteome</keyword>
<gene>
    <name evidence="1" type="ORF">NC653_041121</name>
</gene>